<gene>
    <name evidence="1" type="ORF">EVAR_85602_1</name>
</gene>
<evidence type="ECO:0000313" key="1">
    <source>
        <dbReference type="EMBL" id="GBP66232.1"/>
    </source>
</evidence>
<protein>
    <submittedName>
        <fullName evidence="1">Uncharacterized protein</fullName>
    </submittedName>
</protein>
<dbReference type="Proteomes" id="UP000299102">
    <property type="component" value="Unassembled WGS sequence"/>
</dbReference>
<evidence type="ECO:0000313" key="2">
    <source>
        <dbReference type="Proteomes" id="UP000299102"/>
    </source>
</evidence>
<reference evidence="1 2" key="1">
    <citation type="journal article" date="2019" name="Commun. Biol.">
        <title>The bagworm genome reveals a unique fibroin gene that provides high tensile strength.</title>
        <authorList>
            <person name="Kono N."/>
            <person name="Nakamura H."/>
            <person name="Ohtoshi R."/>
            <person name="Tomita M."/>
            <person name="Numata K."/>
            <person name="Arakawa K."/>
        </authorList>
    </citation>
    <scope>NUCLEOTIDE SEQUENCE [LARGE SCALE GENOMIC DNA]</scope>
</reference>
<name>A0A4C1XTB1_EUMVA</name>
<dbReference type="EMBL" id="BGZK01000952">
    <property type="protein sequence ID" value="GBP66232.1"/>
    <property type="molecule type" value="Genomic_DNA"/>
</dbReference>
<sequence length="142" mass="15659">MVYNRLYTAAPRTLTWFPNIIVIQCDTVRSYTIGSLAGSDVTARSPTGRISKNDDEVAVRRTQKENVLALLTDNIHFLKCCRLLRAREPFWPTCQIKNFPPRPFSANVFQSGAPPAGVGDAAARRITKGGTGQRAGGLLRVR</sequence>
<accession>A0A4C1XTB1</accession>
<comment type="caution">
    <text evidence="1">The sequence shown here is derived from an EMBL/GenBank/DDBJ whole genome shotgun (WGS) entry which is preliminary data.</text>
</comment>
<keyword evidence="2" id="KW-1185">Reference proteome</keyword>
<dbReference type="AlphaFoldDB" id="A0A4C1XTB1"/>
<proteinExistence type="predicted"/>
<organism evidence="1 2">
    <name type="scientific">Eumeta variegata</name>
    <name type="common">Bagworm moth</name>
    <name type="synonym">Eumeta japonica</name>
    <dbReference type="NCBI Taxonomy" id="151549"/>
    <lineage>
        <taxon>Eukaryota</taxon>
        <taxon>Metazoa</taxon>
        <taxon>Ecdysozoa</taxon>
        <taxon>Arthropoda</taxon>
        <taxon>Hexapoda</taxon>
        <taxon>Insecta</taxon>
        <taxon>Pterygota</taxon>
        <taxon>Neoptera</taxon>
        <taxon>Endopterygota</taxon>
        <taxon>Lepidoptera</taxon>
        <taxon>Glossata</taxon>
        <taxon>Ditrysia</taxon>
        <taxon>Tineoidea</taxon>
        <taxon>Psychidae</taxon>
        <taxon>Oiketicinae</taxon>
        <taxon>Eumeta</taxon>
    </lineage>
</organism>